<evidence type="ECO:0000313" key="1">
    <source>
        <dbReference type="EMBL" id="KAI8543359.1"/>
    </source>
</evidence>
<keyword evidence="2" id="KW-1185">Reference proteome</keyword>
<proteinExistence type="predicted"/>
<sequence length="147" mass="17002">MPFEKSLPTITLNNQILSTLDGATPPIEFPLSQEFLNAELIDFLGVDEFNLVYHPYLVDFVNNLKIDLVWIVHLLEHKCLKRIRQMRYSKYLILWHGRVQFLIKGVEWSDMFIVLALVGMLNVRYANILQVVRSKLGGLPLSIVYSA</sequence>
<dbReference type="EMBL" id="CM046395">
    <property type="protein sequence ID" value="KAI8543359.1"/>
    <property type="molecule type" value="Genomic_DNA"/>
</dbReference>
<comment type="caution">
    <text evidence="1">The sequence shown here is derived from an EMBL/GenBank/DDBJ whole genome shotgun (WGS) entry which is preliminary data.</text>
</comment>
<accession>A0ACC0MR33</accession>
<protein>
    <submittedName>
        <fullName evidence="1">Uncharacterized protein</fullName>
    </submittedName>
</protein>
<dbReference type="Proteomes" id="UP001062846">
    <property type="component" value="Chromosome 8"/>
</dbReference>
<name>A0ACC0MR33_RHOML</name>
<gene>
    <name evidence="1" type="ORF">RHMOL_Rhmol08G0211100</name>
</gene>
<organism evidence="1 2">
    <name type="scientific">Rhododendron molle</name>
    <name type="common">Chinese azalea</name>
    <name type="synonym">Azalea mollis</name>
    <dbReference type="NCBI Taxonomy" id="49168"/>
    <lineage>
        <taxon>Eukaryota</taxon>
        <taxon>Viridiplantae</taxon>
        <taxon>Streptophyta</taxon>
        <taxon>Embryophyta</taxon>
        <taxon>Tracheophyta</taxon>
        <taxon>Spermatophyta</taxon>
        <taxon>Magnoliopsida</taxon>
        <taxon>eudicotyledons</taxon>
        <taxon>Gunneridae</taxon>
        <taxon>Pentapetalae</taxon>
        <taxon>asterids</taxon>
        <taxon>Ericales</taxon>
        <taxon>Ericaceae</taxon>
        <taxon>Ericoideae</taxon>
        <taxon>Rhodoreae</taxon>
        <taxon>Rhododendron</taxon>
    </lineage>
</organism>
<reference evidence="1" key="1">
    <citation type="submission" date="2022-02" db="EMBL/GenBank/DDBJ databases">
        <title>Plant Genome Project.</title>
        <authorList>
            <person name="Zhang R.-G."/>
        </authorList>
    </citation>
    <scope>NUCLEOTIDE SEQUENCE</scope>
    <source>
        <strain evidence="1">AT1</strain>
    </source>
</reference>
<evidence type="ECO:0000313" key="2">
    <source>
        <dbReference type="Proteomes" id="UP001062846"/>
    </source>
</evidence>